<evidence type="ECO:0000256" key="1">
    <source>
        <dbReference type="ARBA" id="ARBA00004232"/>
    </source>
</evidence>
<name>A0AAJ6CI97_9BASI</name>
<evidence type="ECO:0000313" key="14">
    <source>
        <dbReference type="Proteomes" id="UP001219567"/>
    </source>
</evidence>
<dbReference type="GO" id="GO:0019888">
    <property type="term" value="F:protein phosphatase regulator activity"/>
    <property type="evidence" value="ECO:0007669"/>
    <property type="project" value="InterPro"/>
</dbReference>
<evidence type="ECO:0000256" key="8">
    <source>
        <dbReference type="ARBA" id="ARBA00023136"/>
    </source>
</evidence>
<evidence type="ECO:0000256" key="4">
    <source>
        <dbReference type="ARBA" id="ARBA00022490"/>
    </source>
</evidence>
<keyword evidence="7" id="KW-0443">Lipid metabolism</keyword>
<dbReference type="Proteomes" id="UP001219567">
    <property type="component" value="Chromosome 7"/>
</dbReference>
<dbReference type="AlphaFoldDB" id="A0AAJ6CI97"/>
<keyword evidence="5 12" id="KW-0812">Transmembrane</keyword>
<sequence>MSSTKVGANSLPPVSLDEFPPAPNSAVFRDLLIFEERLKQNAARLKSRKNKYQIFLAILCVMILVLLYYVLYPTSQHWLLYYVRIGLLMVCCTMLFLFFASGIYADRITAAKNFVPQANRALGTFNMYLNMRTATTPSSWVMFFPSWLSAGVSNSTATSDTVPSAPTDKSFARRSGQRIFRRRNLVNSIPPTRNERGEIMFSSRVSANFREGYERYRNAFERKRREKLQTQQYSSYLSLYLSPFRTRPSPATLDEKTDAKASQQHPKGS</sequence>
<dbReference type="GO" id="GO:0005737">
    <property type="term" value="C:cytoplasm"/>
    <property type="evidence" value="ECO:0007669"/>
    <property type="project" value="UniProtKB-SubCell"/>
</dbReference>
<evidence type="ECO:0000256" key="7">
    <source>
        <dbReference type="ARBA" id="ARBA00023098"/>
    </source>
</evidence>
<evidence type="ECO:0000256" key="11">
    <source>
        <dbReference type="SAM" id="MobiDB-lite"/>
    </source>
</evidence>
<keyword evidence="4" id="KW-0963">Cytoplasm</keyword>
<evidence type="ECO:0000256" key="3">
    <source>
        <dbReference type="ARBA" id="ARBA00010998"/>
    </source>
</evidence>
<keyword evidence="6 12" id="KW-1133">Transmembrane helix</keyword>
<evidence type="ECO:0000256" key="12">
    <source>
        <dbReference type="SAM" id="Phobius"/>
    </source>
</evidence>
<keyword evidence="8 12" id="KW-0472">Membrane</keyword>
<reference evidence="13 14" key="1">
    <citation type="submission" date="2023-03" db="EMBL/GenBank/DDBJ databases">
        <title>Mating type loci evolution in Malassezia.</title>
        <authorList>
            <person name="Coelho M.A."/>
        </authorList>
    </citation>
    <scope>NUCLEOTIDE SEQUENCE [LARGE SCALE GENOMIC DNA]</scope>
    <source>
        <strain evidence="13 14">CBS 9725</strain>
    </source>
</reference>
<dbReference type="PANTHER" id="PTHR20996:SF1">
    <property type="entry name" value="NUCLEAR ENVELOPE PHOSPHATASE-REGULATORY SUBUNIT 1"/>
    <property type="match status" value="1"/>
</dbReference>
<dbReference type="PANTHER" id="PTHR20996">
    <property type="entry name" value="NUCLEAR ENVELOPE PHOSPHATASE-REGULATORY SUBUNIT 1"/>
    <property type="match status" value="1"/>
</dbReference>
<dbReference type="GO" id="GO:0006629">
    <property type="term" value="P:lipid metabolic process"/>
    <property type="evidence" value="ECO:0007669"/>
    <property type="project" value="UniProtKB-KW"/>
</dbReference>
<feature type="compositionally biased region" description="Polar residues" evidence="11">
    <location>
        <begin position="260"/>
        <end position="269"/>
    </location>
</feature>
<gene>
    <name evidence="13" type="ORF">MYAM1_003934</name>
</gene>
<dbReference type="GO" id="GO:0031965">
    <property type="term" value="C:nuclear membrane"/>
    <property type="evidence" value="ECO:0007669"/>
    <property type="project" value="UniProtKB-SubCell"/>
</dbReference>
<comment type="similarity">
    <text evidence="3">Belongs to the CNEP1R1 family.</text>
</comment>
<dbReference type="Pfam" id="PF03907">
    <property type="entry name" value="Spo7"/>
    <property type="match status" value="1"/>
</dbReference>
<protein>
    <recommendedName>
        <fullName evidence="10">Transmembrane protein 188</fullName>
    </recommendedName>
</protein>
<evidence type="ECO:0000256" key="2">
    <source>
        <dbReference type="ARBA" id="ARBA00004496"/>
    </source>
</evidence>
<keyword evidence="14" id="KW-1185">Reference proteome</keyword>
<keyword evidence="9" id="KW-0539">Nucleus</keyword>
<dbReference type="EMBL" id="CP119949">
    <property type="protein sequence ID" value="WFD01173.1"/>
    <property type="molecule type" value="Genomic_DNA"/>
</dbReference>
<dbReference type="GO" id="GO:0071595">
    <property type="term" value="C:Nem1-Spo7 phosphatase complex"/>
    <property type="evidence" value="ECO:0007669"/>
    <property type="project" value="InterPro"/>
</dbReference>
<feature type="transmembrane region" description="Helical" evidence="12">
    <location>
        <begin position="78"/>
        <end position="104"/>
    </location>
</feature>
<organism evidence="13 14">
    <name type="scientific">Malassezia yamatoensis</name>
    <dbReference type="NCBI Taxonomy" id="253288"/>
    <lineage>
        <taxon>Eukaryota</taxon>
        <taxon>Fungi</taxon>
        <taxon>Dikarya</taxon>
        <taxon>Basidiomycota</taxon>
        <taxon>Ustilaginomycotina</taxon>
        <taxon>Malasseziomycetes</taxon>
        <taxon>Malasseziales</taxon>
        <taxon>Malasseziaceae</taxon>
        <taxon>Malassezia</taxon>
    </lineage>
</organism>
<evidence type="ECO:0000313" key="13">
    <source>
        <dbReference type="EMBL" id="WFD01173.1"/>
    </source>
</evidence>
<evidence type="ECO:0000256" key="9">
    <source>
        <dbReference type="ARBA" id="ARBA00023242"/>
    </source>
</evidence>
<evidence type="ECO:0000256" key="6">
    <source>
        <dbReference type="ARBA" id="ARBA00022989"/>
    </source>
</evidence>
<comment type="subcellular location">
    <subcellularLocation>
        <location evidence="2">Cytoplasm</location>
    </subcellularLocation>
    <subcellularLocation>
        <location evidence="1">Nucleus membrane</location>
        <topology evidence="1">Multi-pass membrane protein</topology>
    </subcellularLocation>
</comment>
<evidence type="ECO:0000256" key="5">
    <source>
        <dbReference type="ARBA" id="ARBA00022692"/>
    </source>
</evidence>
<accession>A0AAJ6CI97</accession>
<feature type="transmembrane region" description="Helical" evidence="12">
    <location>
        <begin position="54"/>
        <end position="72"/>
    </location>
</feature>
<dbReference type="InterPro" id="IPR019168">
    <property type="entry name" value="NEP1-R1"/>
</dbReference>
<feature type="region of interest" description="Disordered" evidence="11">
    <location>
        <begin position="246"/>
        <end position="269"/>
    </location>
</feature>
<evidence type="ECO:0000256" key="10">
    <source>
        <dbReference type="ARBA" id="ARBA00030458"/>
    </source>
</evidence>
<dbReference type="InterPro" id="IPR005605">
    <property type="entry name" value="Spo7"/>
</dbReference>
<proteinExistence type="inferred from homology"/>